<dbReference type="Proteomes" id="UP000294919">
    <property type="component" value="Unassembled WGS sequence"/>
</dbReference>
<dbReference type="EMBL" id="SLWV01000060">
    <property type="protein sequence ID" value="TCO67712.1"/>
    <property type="molecule type" value="Genomic_DNA"/>
</dbReference>
<comment type="caution">
    <text evidence="1">The sequence shown here is derived from an EMBL/GenBank/DDBJ whole genome shotgun (WGS) entry which is preliminary data.</text>
</comment>
<keyword evidence="2" id="KW-1185">Reference proteome</keyword>
<dbReference type="RefSeq" id="WP_132248457.1">
    <property type="nucleotide sequence ID" value="NZ_SLWV01000060.1"/>
</dbReference>
<accession>A0A4R2K6T8</accession>
<dbReference type="AlphaFoldDB" id="A0A4R2K6T8"/>
<protein>
    <submittedName>
        <fullName evidence="1">Uncharacterized protein</fullName>
    </submittedName>
</protein>
<name>A0A4R2K6T8_9FIRM</name>
<evidence type="ECO:0000313" key="2">
    <source>
        <dbReference type="Proteomes" id="UP000294919"/>
    </source>
</evidence>
<sequence>MKFLKLKKLCILLIIMIILNITNKLTSYDTVYTSILANIPFVGVSFIATTEGVKGLGGNIRFFDVENNIYYDGYIYNTFFSLSRLRPIQLFEIVPNIKYSYFKIKAIGGRKDTFKSKKYQKEIYNCRIIEVIPLTLVLNK</sequence>
<organism evidence="1 2">
    <name type="scientific">Marinisporobacter balticus</name>
    <dbReference type="NCBI Taxonomy" id="2018667"/>
    <lineage>
        <taxon>Bacteria</taxon>
        <taxon>Bacillati</taxon>
        <taxon>Bacillota</taxon>
        <taxon>Clostridia</taxon>
        <taxon>Peptostreptococcales</taxon>
        <taxon>Thermotaleaceae</taxon>
        <taxon>Marinisporobacter</taxon>
    </lineage>
</organism>
<proteinExistence type="predicted"/>
<evidence type="ECO:0000313" key="1">
    <source>
        <dbReference type="EMBL" id="TCO67712.1"/>
    </source>
</evidence>
<reference evidence="1 2" key="1">
    <citation type="submission" date="2019-03" db="EMBL/GenBank/DDBJ databases">
        <title>Genomic Encyclopedia of Type Strains, Phase IV (KMG-IV): sequencing the most valuable type-strain genomes for metagenomic binning, comparative biology and taxonomic classification.</title>
        <authorList>
            <person name="Goeker M."/>
        </authorList>
    </citation>
    <scope>NUCLEOTIDE SEQUENCE [LARGE SCALE GENOMIC DNA]</scope>
    <source>
        <strain evidence="1 2">DSM 102940</strain>
    </source>
</reference>
<gene>
    <name evidence="1" type="ORF">EV214_1602</name>
</gene>